<feature type="domain" description="F-box" evidence="1">
    <location>
        <begin position="6"/>
        <end position="54"/>
    </location>
</feature>
<organism evidence="2 3">
    <name type="scientific">Lactuca virosa</name>
    <dbReference type="NCBI Taxonomy" id="75947"/>
    <lineage>
        <taxon>Eukaryota</taxon>
        <taxon>Viridiplantae</taxon>
        <taxon>Streptophyta</taxon>
        <taxon>Embryophyta</taxon>
        <taxon>Tracheophyta</taxon>
        <taxon>Spermatophyta</taxon>
        <taxon>Magnoliopsida</taxon>
        <taxon>eudicotyledons</taxon>
        <taxon>Gunneridae</taxon>
        <taxon>Pentapetalae</taxon>
        <taxon>asterids</taxon>
        <taxon>campanulids</taxon>
        <taxon>Asterales</taxon>
        <taxon>Asteraceae</taxon>
        <taxon>Cichorioideae</taxon>
        <taxon>Cichorieae</taxon>
        <taxon>Lactucinae</taxon>
        <taxon>Lactuca</taxon>
    </lineage>
</organism>
<evidence type="ECO:0000313" key="2">
    <source>
        <dbReference type="EMBL" id="CAH1413841.1"/>
    </source>
</evidence>
<dbReference type="SUPFAM" id="SSF81383">
    <property type="entry name" value="F-box domain"/>
    <property type="match status" value="1"/>
</dbReference>
<name>A0AAU9LGD8_9ASTR</name>
<dbReference type="AlphaFoldDB" id="A0AAU9LGD8"/>
<evidence type="ECO:0000259" key="1">
    <source>
        <dbReference type="PROSITE" id="PS50181"/>
    </source>
</evidence>
<reference evidence="2 3" key="1">
    <citation type="submission" date="2022-01" db="EMBL/GenBank/DDBJ databases">
        <authorList>
            <person name="Xiong W."/>
            <person name="Schranz E."/>
        </authorList>
    </citation>
    <scope>NUCLEOTIDE SEQUENCE [LARGE SCALE GENOMIC DNA]</scope>
</reference>
<proteinExistence type="predicted"/>
<dbReference type="CDD" id="cd22160">
    <property type="entry name" value="F-box_AtFBL13-like"/>
    <property type="match status" value="1"/>
</dbReference>
<dbReference type="EMBL" id="CAKMRJ010000001">
    <property type="protein sequence ID" value="CAH1413841.1"/>
    <property type="molecule type" value="Genomic_DNA"/>
</dbReference>
<dbReference type="PANTHER" id="PTHR32212">
    <property type="entry name" value="CYCLIN-LIKE F-BOX"/>
    <property type="match status" value="1"/>
</dbReference>
<dbReference type="SMART" id="SM00256">
    <property type="entry name" value="FBOX"/>
    <property type="match status" value="1"/>
</dbReference>
<dbReference type="PANTHER" id="PTHR32212:SF260">
    <property type="entry name" value="LEUCINE-RICH REPEAT DOMAIN SUPERFAMILY, F-BOX-LIKE DOMAIN SUPERFAMILY"/>
    <property type="match status" value="1"/>
</dbReference>
<sequence>MEHVEGDRLSSLPDELIHKILSFINIKDAISISVLSSRWRFIWTSMPYLNFENILNHGRQFSKFISDVLSHQNNQIQLSSVKLVLGRTLIDDESVARILNCAFSHNIKHLTVTCSPGEFIGCYLFYRSSFIATPKWDLPALTTLDLHHVKLSNDNYGTGLFSKLTSLCTILPMHIFIKIVCLLQHLPSVKLLTLNLDLLESLSSSMELIPHQVCVFDNAKILKFTTKTPVKVYLEVNKSTDIKNNDDSLPNAIFPMISHEIRAMWDMASAQVLVKQLRVLLKECKANTNSDTNKAHMHEHGKSQVGKHYAWTLQLNLGEMMPLIQHAEIVAALETCLMMPVGLIERRSKRAGLRVDFRRGGAFGCGAAIAAETGWLALLEEPNQKRKRQAKKKSKRVGFWFGLLACWVKENEIGRSFVFLNGGKSSWNKVRSEEVGAVKGKKTVVKGREGGEFLCRLFFLVVSDKVVIPAVDCGYVTGKWRD</sequence>
<accession>A0AAU9LGD8</accession>
<dbReference type="InterPro" id="IPR001810">
    <property type="entry name" value="F-box_dom"/>
</dbReference>
<comment type="caution">
    <text evidence="2">The sequence shown here is derived from an EMBL/GenBank/DDBJ whole genome shotgun (WGS) entry which is preliminary data.</text>
</comment>
<dbReference type="Pfam" id="PF00646">
    <property type="entry name" value="F-box"/>
    <property type="match status" value="1"/>
</dbReference>
<protein>
    <recommendedName>
        <fullName evidence="1">F-box domain-containing protein</fullName>
    </recommendedName>
</protein>
<dbReference type="InterPro" id="IPR053781">
    <property type="entry name" value="F-box_AtFBL13-like"/>
</dbReference>
<evidence type="ECO:0000313" key="3">
    <source>
        <dbReference type="Proteomes" id="UP001157418"/>
    </source>
</evidence>
<gene>
    <name evidence="2" type="ORF">LVIROSA_LOCUS1784</name>
</gene>
<keyword evidence="3" id="KW-1185">Reference proteome</keyword>
<dbReference type="Proteomes" id="UP001157418">
    <property type="component" value="Unassembled WGS sequence"/>
</dbReference>
<dbReference type="Gene3D" id="1.20.1280.50">
    <property type="match status" value="1"/>
</dbReference>
<dbReference type="InterPro" id="IPR036047">
    <property type="entry name" value="F-box-like_dom_sf"/>
</dbReference>
<dbReference type="PROSITE" id="PS50181">
    <property type="entry name" value="FBOX"/>
    <property type="match status" value="1"/>
</dbReference>